<name>A0A0C3CEA5_PILCF</name>
<gene>
    <name evidence="1" type="ORF">PILCRDRAFT_62944</name>
</gene>
<proteinExistence type="predicted"/>
<dbReference type="Proteomes" id="UP000054166">
    <property type="component" value="Unassembled WGS sequence"/>
</dbReference>
<protein>
    <submittedName>
        <fullName evidence="1">Uncharacterized protein</fullName>
    </submittedName>
</protein>
<evidence type="ECO:0000313" key="1">
    <source>
        <dbReference type="EMBL" id="KIM88057.1"/>
    </source>
</evidence>
<dbReference type="InParanoid" id="A0A0C3CEA5"/>
<reference evidence="2" key="2">
    <citation type="submission" date="2015-01" db="EMBL/GenBank/DDBJ databases">
        <title>Evolutionary Origins and Diversification of the Mycorrhizal Mutualists.</title>
        <authorList>
            <consortium name="DOE Joint Genome Institute"/>
            <consortium name="Mycorrhizal Genomics Consortium"/>
            <person name="Kohler A."/>
            <person name="Kuo A."/>
            <person name="Nagy L.G."/>
            <person name="Floudas D."/>
            <person name="Copeland A."/>
            <person name="Barry K.W."/>
            <person name="Cichocki N."/>
            <person name="Veneault-Fourrey C."/>
            <person name="LaButti K."/>
            <person name="Lindquist E.A."/>
            <person name="Lipzen A."/>
            <person name="Lundell T."/>
            <person name="Morin E."/>
            <person name="Murat C."/>
            <person name="Riley R."/>
            <person name="Ohm R."/>
            <person name="Sun H."/>
            <person name="Tunlid A."/>
            <person name="Henrissat B."/>
            <person name="Grigoriev I.V."/>
            <person name="Hibbett D.S."/>
            <person name="Martin F."/>
        </authorList>
    </citation>
    <scope>NUCLEOTIDE SEQUENCE [LARGE SCALE GENOMIC DNA]</scope>
    <source>
        <strain evidence="2">F 1598</strain>
    </source>
</reference>
<organism evidence="1 2">
    <name type="scientific">Piloderma croceum (strain F 1598)</name>
    <dbReference type="NCBI Taxonomy" id="765440"/>
    <lineage>
        <taxon>Eukaryota</taxon>
        <taxon>Fungi</taxon>
        <taxon>Dikarya</taxon>
        <taxon>Basidiomycota</taxon>
        <taxon>Agaricomycotina</taxon>
        <taxon>Agaricomycetes</taxon>
        <taxon>Agaricomycetidae</taxon>
        <taxon>Atheliales</taxon>
        <taxon>Atheliaceae</taxon>
        <taxon>Piloderma</taxon>
    </lineage>
</organism>
<dbReference type="EMBL" id="KN832978">
    <property type="protein sequence ID" value="KIM88057.1"/>
    <property type="molecule type" value="Genomic_DNA"/>
</dbReference>
<evidence type="ECO:0000313" key="2">
    <source>
        <dbReference type="Proteomes" id="UP000054166"/>
    </source>
</evidence>
<reference evidence="1 2" key="1">
    <citation type="submission" date="2014-04" db="EMBL/GenBank/DDBJ databases">
        <authorList>
            <consortium name="DOE Joint Genome Institute"/>
            <person name="Kuo A."/>
            <person name="Tarkka M."/>
            <person name="Buscot F."/>
            <person name="Kohler A."/>
            <person name="Nagy L.G."/>
            <person name="Floudas D."/>
            <person name="Copeland A."/>
            <person name="Barry K.W."/>
            <person name="Cichocki N."/>
            <person name="Veneault-Fourrey C."/>
            <person name="LaButti K."/>
            <person name="Lindquist E.A."/>
            <person name="Lipzen A."/>
            <person name="Lundell T."/>
            <person name="Morin E."/>
            <person name="Murat C."/>
            <person name="Sun H."/>
            <person name="Tunlid A."/>
            <person name="Henrissat B."/>
            <person name="Grigoriev I.V."/>
            <person name="Hibbett D.S."/>
            <person name="Martin F."/>
            <person name="Nordberg H.P."/>
            <person name="Cantor M.N."/>
            <person name="Hua S.X."/>
        </authorList>
    </citation>
    <scope>NUCLEOTIDE SEQUENCE [LARGE SCALE GENOMIC DNA]</scope>
    <source>
        <strain evidence="1 2">F 1598</strain>
    </source>
</reference>
<accession>A0A0C3CEA5</accession>
<feature type="non-terminal residue" evidence="1">
    <location>
        <position position="1"/>
    </location>
</feature>
<dbReference type="AlphaFoldDB" id="A0A0C3CEA5"/>
<keyword evidence="2" id="KW-1185">Reference proteome</keyword>
<dbReference type="HOGENOM" id="CLU_1964836_0_0_1"/>
<sequence length="128" mass="14660">FEALVSSEDYAKLMNFPYLESCKQVDEFTLFIRGLNIKKISDWWSHKLQHRWIIPSIIKSCSQIYPEDWDQVPATTNGGEGQHHWMKQQTGSCLSLLEAILLYICENLILNHDSSSLQSLGGGLKDCQ</sequence>
<dbReference type="OrthoDB" id="3044920at2759"/>